<dbReference type="InterPro" id="IPR029045">
    <property type="entry name" value="ClpP/crotonase-like_dom_sf"/>
</dbReference>
<accession>A0A8D8G9Z3</accession>
<dbReference type="InterPro" id="IPR045190">
    <property type="entry name" value="MCCB/AccD1-like"/>
</dbReference>
<dbReference type="PANTHER" id="PTHR22855:SF13">
    <property type="entry name" value="METHYLCROTONOYL-COA CARBOXYLASE BETA CHAIN, MITOCHONDRIAL"/>
    <property type="match status" value="1"/>
</dbReference>
<protein>
    <submittedName>
        <fullName evidence="2">Methylcrotonoyl-CoA carboxylase beta chain, mitochondrial</fullName>
    </submittedName>
</protein>
<dbReference type="AlphaFoldDB" id="A0A8D8G9Z3"/>
<dbReference type="Gene3D" id="3.90.226.10">
    <property type="entry name" value="2-enoyl-CoA Hydratase, Chain A, domain 1"/>
    <property type="match status" value="1"/>
</dbReference>
<proteinExistence type="inferred from homology"/>
<dbReference type="PANTHER" id="PTHR22855">
    <property type="entry name" value="ACETYL, PROPIONYL, PYRUVATE, AND GLUTACONYL CARBOXYLASE-RELATED"/>
    <property type="match status" value="1"/>
</dbReference>
<evidence type="ECO:0000256" key="1">
    <source>
        <dbReference type="ARBA" id="ARBA00006102"/>
    </source>
</evidence>
<comment type="similarity">
    <text evidence="1">Belongs to the AccD/PCCB family.</text>
</comment>
<name>A0A8D8G9Z3_CULPI</name>
<sequence>MKYTGKIWPTRQGLLRGWVWMQAVDCVILKGGSYHPITVKKNLRAQEMAQENNPPCIYLVDSGSLNLPRPDTVQPVPPSVVPRALPGWRPSVEPVLCCLFPREPRDPLPSRMAIPECLNREYITRVRAAFDPSFRGRLRGHILFRELTGWRPLGLFFQRRFKGTSRLLAMP</sequence>
<dbReference type="GO" id="GO:0006552">
    <property type="term" value="P:L-leucine catabolic process"/>
    <property type="evidence" value="ECO:0007669"/>
    <property type="project" value="TreeGrafter"/>
</dbReference>
<dbReference type="GO" id="GO:0004485">
    <property type="term" value="F:methylcrotonoyl-CoA carboxylase activity"/>
    <property type="evidence" value="ECO:0007669"/>
    <property type="project" value="TreeGrafter"/>
</dbReference>
<dbReference type="EMBL" id="HBUE01136861">
    <property type="protein sequence ID" value="CAG6499004.1"/>
    <property type="molecule type" value="Transcribed_RNA"/>
</dbReference>
<dbReference type="SUPFAM" id="SSF52096">
    <property type="entry name" value="ClpP/crotonase"/>
    <property type="match status" value="1"/>
</dbReference>
<dbReference type="GO" id="GO:1905202">
    <property type="term" value="C:methylcrotonoyl-CoA carboxylase complex"/>
    <property type="evidence" value="ECO:0007669"/>
    <property type="project" value="TreeGrafter"/>
</dbReference>
<organism evidence="2">
    <name type="scientific">Culex pipiens</name>
    <name type="common">House mosquito</name>
    <dbReference type="NCBI Taxonomy" id="7175"/>
    <lineage>
        <taxon>Eukaryota</taxon>
        <taxon>Metazoa</taxon>
        <taxon>Ecdysozoa</taxon>
        <taxon>Arthropoda</taxon>
        <taxon>Hexapoda</taxon>
        <taxon>Insecta</taxon>
        <taxon>Pterygota</taxon>
        <taxon>Neoptera</taxon>
        <taxon>Endopterygota</taxon>
        <taxon>Diptera</taxon>
        <taxon>Nematocera</taxon>
        <taxon>Culicoidea</taxon>
        <taxon>Culicidae</taxon>
        <taxon>Culicinae</taxon>
        <taxon>Culicini</taxon>
        <taxon>Culex</taxon>
        <taxon>Culex</taxon>
    </lineage>
</organism>
<evidence type="ECO:0000313" key="2">
    <source>
        <dbReference type="EMBL" id="CAG6499004.1"/>
    </source>
</evidence>
<reference evidence="2" key="1">
    <citation type="submission" date="2021-05" db="EMBL/GenBank/DDBJ databases">
        <authorList>
            <person name="Alioto T."/>
            <person name="Alioto T."/>
            <person name="Gomez Garrido J."/>
        </authorList>
    </citation>
    <scope>NUCLEOTIDE SEQUENCE</scope>
</reference>